<dbReference type="Gene3D" id="3.30.1330.10">
    <property type="entry name" value="PurM-like, N-terminal domain"/>
    <property type="match status" value="1"/>
</dbReference>
<dbReference type="SUPFAM" id="SSF55326">
    <property type="entry name" value="PurM N-terminal domain-like"/>
    <property type="match status" value="1"/>
</dbReference>
<protein>
    <recommendedName>
        <fullName evidence="1">PurM-like N-terminal domain-containing protein</fullName>
    </recommendedName>
</protein>
<accession>A0A094PWP2</accession>
<comment type="caution">
    <text evidence="2">The sequence shown here is derived from an EMBL/GenBank/DDBJ whole genome shotgun (WGS) entry which is preliminary data.</text>
</comment>
<evidence type="ECO:0000259" key="1">
    <source>
        <dbReference type="Pfam" id="PF00586"/>
    </source>
</evidence>
<dbReference type="GO" id="GO:0009030">
    <property type="term" value="F:thiamine-phosphate kinase activity"/>
    <property type="evidence" value="ECO:0007669"/>
    <property type="project" value="InterPro"/>
</dbReference>
<dbReference type="InterPro" id="IPR006283">
    <property type="entry name" value="ThiL-like"/>
</dbReference>
<dbReference type="NCBIfam" id="TIGR01379">
    <property type="entry name" value="thiL"/>
    <property type="match status" value="1"/>
</dbReference>
<dbReference type="PANTHER" id="PTHR30270:SF0">
    <property type="entry name" value="THIAMINE-MONOPHOSPHATE KINASE"/>
    <property type="match status" value="1"/>
</dbReference>
<dbReference type="InterPro" id="IPR036676">
    <property type="entry name" value="PurM-like_C_sf"/>
</dbReference>
<dbReference type="AlphaFoldDB" id="A0A094PWP2"/>
<evidence type="ECO:0000313" key="2">
    <source>
        <dbReference type="EMBL" id="KGA14134.1"/>
    </source>
</evidence>
<sequence length="309" mass="32762">MADRSGAFSEAQVIARLREIFSSSDPRIEVGIGDDAAVVTGEKRQVMTTDMAVEGVHFRSDWSTPFEIGRKVTAANAADVLAMGAIPDYLLVAVGLTGAEELSWIEDLARGIKFEADLAGLQVIGGDISRSEKLVISMTAVGHCDKAITRDGAKVGDGIFLSSLTGWSAAGLTLLQSQGSAKGETQEKALREFKNPTIDYGFNSSKATSMCDISDSIMEQAAQIAAASGVELHFDEKLIAKSEEFSSLQSLAADLKIDVWLLIFGGGEDHVLFATGADLPGVRIGEVFSGSGLSGIPAIESDRVWSHFR</sequence>
<dbReference type="Pfam" id="PF00586">
    <property type="entry name" value="AIRS"/>
    <property type="match status" value="1"/>
</dbReference>
<dbReference type="SUPFAM" id="SSF56042">
    <property type="entry name" value="PurM C-terminal domain-like"/>
    <property type="match status" value="1"/>
</dbReference>
<gene>
    <name evidence="2" type="ORF">GM50_20590</name>
</gene>
<dbReference type="InterPro" id="IPR036921">
    <property type="entry name" value="PurM-like_N_sf"/>
</dbReference>
<organism evidence="2">
    <name type="scientific">freshwater metagenome</name>
    <dbReference type="NCBI Taxonomy" id="449393"/>
    <lineage>
        <taxon>unclassified sequences</taxon>
        <taxon>metagenomes</taxon>
        <taxon>ecological metagenomes</taxon>
    </lineage>
</organism>
<dbReference type="GO" id="GO:0009228">
    <property type="term" value="P:thiamine biosynthetic process"/>
    <property type="evidence" value="ECO:0007669"/>
    <property type="project" value="InterPro"/>
</dbReference>
<dbReference type="Gene3D" id="3.90.650.10">
    <property type="entry name" value="PurM-like C-terminal domain"/>
    <property type="match status" value="1"/>
</dbReference>
<dbReference type="HAMAP" id="MF_02128">
    <property type="entry name" value="TMP_kinase"/>
    <property type="match status" value="1"/>
</dbReference>
<feature type="domain" description="PurM-like N-terminal" evidence="1">
    <location>
        <begin position="33"/>
        <end position="143"/>
    </location>
</feature>
<dbReference type="EMBL" id="JNSK01000140">
    <property type="protein sequence ID" value="KGA14134.1"/>
    <property type="molecule type" value="Genomic_DNA"/>
</dbReference>
<proteinExistence type="inferred from homology"/>
<dbReference type="CDD" id="cd02194">
    <property type="entry name" value="ThiL"/>
    <property type="match status" value="1"/>
</dbReference>
<dbReference type="PIRSF" id="PIRSF005303">
    <property type="entry name" value="Thiam_monoph_kin"/>
    <property type="match status" value="1"/>
</dbReference>
<dbReference type="PANTHER" id="PTHR30270">
    <property type="entry name" value="THIAMINE-MONOPHOSPHATE KINASE"/>
    <property type="match status" value="1"/>
</dbReference>
<reference evidence="2" key="1">
    <citation type="submission" date="2014-05" db="EMBL/GenBank/DDBJ databases">
        <title>Key roles for freshwater Actinobacteria revealed by deep metagenomic sequencing.</title>
        <authorList>
            <person name="Ghai R."/>
            <person name="Mizuno C.M."/>
            <person name="Picazo A."/>
            <person name="Camacho A."/>
            <person name="Rodriguez-Valera F."/>
        </authorList>
    </citation>
    <scope>NUCLEOTIDE SEQUENCE</scope>
</reference>
<name>A0A094PWP2_9ZZZZ</name>
<dbReference type="InterPro" id="IPR016188">
    <property type="entry name" value="PurM-like_N"/>
</dbReference>